<organism evidence="2 4">
    <name type="scientific">Halosaccharopolyspora lacisalsi</name>
    <dbReference type="NCBI Taxonomy" id="1000566"/>
    <lineage>
        <taxon>Bacteria</taxon>
        <taxon>Bacillati</taxon>
        <taxon>Actinomycetota</taxon>
        <taxon>Actinomycetes</taxon>
        <taxon>Pseudonocardiales</taxon>
        <taxon>Pseudonocardiaceae</taxon>
        <taxon>Halosaccharopolyspora</taxon>
    </lineage>
</organism>
<dbReference type="AlphaFoldDB" id="A0A839E5D5"/>
<dbReference type="InterPro" id="IPR059050">
    <property type="entry name" value="Rv3660c_N"/>
</dbReference>
<dbReference type="Gene3D" id="3.40.50.300">
    <property type="entry name" value="P-loop containing nucleotide triphosphate hydrolases"/>
    <property type="match status" value="1"/>
</dbReference>
<name>A0A839E5D5_9PSEU</name>
<dbReference type="Pfam" id="PF26563">
    <property type="entry name" value="Rv3660c_N"/>
    <property type="match status" value="1"/>
</dbReference>
<dbReference type="Proteomes" id="UP000569329">
    <property type="component" value="Unassembled WGS sequence"/>
</dbReference>
<comment type="caution">
    <text evidence="2">The sequence shown here is derived from an EMBL/GenBank/DDBJ whole genome shotgun (WGS) entry which is preliminary data.</text>
</comment>
<dbReference type="InterPro" id="IPR022521">
    <property type="entry name" value="Rv3660c"/>
</dbReference>
<dbReference type="GO" id="GO:0051782">
    <property type="term" value="P:negative regulation of cell division"/>
    <property type="evidence" value="ECO:0007669"/>
    <property type="project" value="TreeGrafter"/>
</dbReference>
<evidence type="ECO:0000259" key="1">
    <source>
        <dbReference type="Pfam" id="PF26563"/>
    </source>
</evidence>
<evidence type="ECO:0000313" key="3">
    <source>
        <dbReference type="EMBL" id="MBA8827357.1"/>
    </source>
</evidence>
<dbReference type="EMBL" id="JACGWZ010000008">
    <property type="protein sequence ID" value="MBA8827357.1"/>
    <property type="molecule type" value="Genomic_DNA"/>
</dbReference>
<dbReference type="GO" id="GO:0009898">
    <property type="term" value="C:cytoplasmic side of plasma membrane"/>
    <property type="evidence" value="ECO:0007669"/>
    <property type="project" value="TreeGrafter"/>
</dbReference>
<dbReference type="GO" id="GO:0016887">
    <property type="term" value="F:ATP hydrolysis activity"/>
    <property type="evidence" value="ECO:0007669"/>
    <property type="project" value="TreeGrafter"/>
</dbReference>
<protein>
    <submittedName>
        <fullName evidence="2">Secretion/DNA translocation related CpaE-like protein</fullName>
    </submittedName>
</protein>
<dbReference type="GO" id="GO:0005524">
    <property type="term" value="F:ATP binding"/>
    <property type="evidence" value="ECO:0007669"/>
    <property type="project" value="TreeGrafter"/>
</dbReference>
<gene>
    <name evidence="2" type="ORF">FHX42_003920</name>
    <name evidence="3" type="ORF">FHX42_004753</name>
</gene>
<dbReference type="InterPro" id="IPR027417">
    <property type="entry name" value="P-loop_NTPase"/>
</dbReference>
<accession>A0A839E5D5</accession>
<dbReference type="GO" id="GO:0005829">
    <property type="term" value="C:cytosol"/>
    <property type="evidence" value="ECO:0007669"/>
    <property type="project" value="TreeGrafter"/>
</dbReference>
<dbReference type="InterPro" id="IPR050625">
    <property type="entry name" value="ParA/MinD_ATPase"/>
</dbReference>
<reference evidence="2 4" key="1">
    <citation type="submission" date="2020-07" db="EMBL/GenBank/DDBJ databases">
        <title>Sequencing the genomes of 1000 actinobacteria strains.</title>
        <authorList>
            <person name="Klenk H.-P."/>
        </authorList>
    </citation>
    <scope>NUCLEOTIDE SEQUENCE [LARGE SCALE GENOMIC DNA]</scope>
    <source>
        <strain evidence="2 4">DSM 45975</strain>
    </source>
</reference>
<sequence>MSTTQPLLVTTDEGLAEEVFRLAAVAGCDLRRLTDPAAAGAEWRSASLLLLDGPAATAVAGGGVSRRTGIVIIGTKPPPDLWRVAFELAAERVVELPRDETYLADLLAEGVEASAPRAGRVLAVIGGCGGAGASTLATATAVVAARQRRDCLLLDCDPLGGGLDLAVGAEALGGLRWSGLSVSGGRVSVGALHEALPRRGVGSGALTLLSCDRDNATRGRTPGAVRSVIAAGRRAGETVVCDLPRVLDEPAAEAVRQADLTTVIVPAQVRACAAAAGLVTGLRDVTTALSLVVRGPAPGGLKVADVGRAVGLDVLTAMRSQPGLPATLDRSGLCSSGAALRGPLARGAREILTALDGELEASMSVGA</sequence>
<dbReference type="PANTHER" id="PTHR43384">
    <property type="entry name" value="SEPTUM SITE-DETERMINING PROTEIN MIND HOMOLOG, CHLOROPLASTIC-RELATED"/>
    <property type="match status" value="1"/>
</dbReference>
<dbReference type="RefSeq" id="WP_182545775.1">
    <property type="nucleotide sequence ID" value="NZ_JACGWZ010000006.1"/>
</dbReference>
<dbReference type="EMBL" id="JACGWZ010000006">
    <property type="protein sequence ID" value="MBA8826541.1"/>
    <property type="molecule type" value="Genomic_DNA"/>
</dbReference>
<keyword evidence="4" id="KW-1185">Reference proteome</keyword>
<dbReference type="SUPFAM" id="SSF52540">
    <property type="entry name" value="P-loop containing nucleoside triphosphate hydrolases"/>
    <property type="match status" value="1"/>
</dbReference>
<feature type="domain" description="Rv3660c-like CheY-like N-terminal" evidence="1">
    <location>
        <begin position="9"/>
        <end position="114"/>
    </location>
</feature>
<proteinExistence type="predicted"/>
<evidence type="ECO:0000313" key="2">
    <source>
        <dbReference type="EMBL" id="MBA8826541.1"/>
    </source>
</evidence>
<dbReference type="NCBIfam" id="TIGR03815">
    <property type="entry name" value="CpaE_hom_Actino"/>
    <property type="match status" value="1"/>
</dbReference>
<dbReference type="PANTHER" id="PTHR43384:SF11">
    <property type="entry name" value="SEPTUM SITE DETERMINING PROTEIN"/>
    <property type="match status" value="1"/>
</dbReference>
<evidence type="ECO:0000313" key="4">
    <source>
        <dbReference type="Proteomes" id="UP000569329"/>
    </source>
</evidence>